<evidence type="ECO:0000313" key="2">
    <source>
        <dbReference type="Proteomes" id="UP000017246"/>
    </source>
</evidence>
<protein>
    <submittedName>
        <fullName evidence="1">Expressed protein</fullName>
    </submittedName>
</protein>
<accession>A0A068Y676</accession>
<organism evidence="1 2">
    <name type="scientific">Echinococcus multilocularis</name>
    <name type="common">Fox tapeworm</name>
    <dbReference type="NCBI Taxonomy" id="6211"/>
    <lineage>
        <taxon>Eukaryota</taxon>
        <taxon>Metazoa</taxon>
        <taxon>Spiralia</taxon>
        <taxon>Lophotrochozoa</taxon>
        <taxon>Platyhelminthes</taxon>
        <taxon>Cestoda</taxon>
        <taxon>Eucestoda</taxon>
        <taxon>Cyclophyllidea</taxon>
        <taxon>Taeniidae</taxon>
        <taxon>Echinococcus</taxon>
    </lineage>
</organism>
<reference evidence="1" key="1">
    <citation type="journal article" date="2013" name="Nature">
        <title>The genomes of four tapeworm species reveal adaptations to parasitism.</title>
        <authorList>
            <person name="Tsai I.J."/>
            <person name="Zarowiecki M."/>
            <person name="Holroyd N."/>
            <person name="Garciarrubio A."/>
            <person name="Sanchez-Flores A."/>
            <person name="Brooks K.L."/>
            <person name="Tracey A."/>
            <person name="Bobes R.J."/>
            <person name="Fragoso G."/>
            <person name="Sciutto E."/>
            <person name="Aslett M."/>
            <person name="Beasley H."/>
            <person name="Bennett H.M."/>
            <person name="Cai J."/>
            <person name="Camicia F."/>
            <person name="Clark R."/>
            <person name="Cucher M."/>
            <person name="De Silva N."/>
            <person name="Day T.A."/>
            <person name="Deplazes P."/>
            <person name="Estrada K."/>
            <person name="Fernandez C."/>
            <person name="Holland P.W."/>
            <person name="Hou J."/>
            <person name="Hu S."/>
            <person name="Huckvale T."/>
            <person name="Hung S.S."/>
            <person name="Kamenetzky L."/>
            <person name="Keane J.A."/>
            <person name="Kiss F."/>
            <person name="Koziol U."/>
            <person name="Lambert O."/>
            <person name="Liu K."/>
            <person name="Luo X."/>
            <person name="Luo Y."/>
            <person name="Macchiaroli N."/>
            <person name="Nichol S."/>
            <person name="Paps J."/>
            <person name="Parkinson J."/>
            <person name="Pouchkina-Stantcheva N."/>
            <person name="Riddiford N."/>
            <person name="Rosenzvit M."/>
            <person name="Salinas G."/>
            <person name="Wasmuth J.D."/>
            <person name="Zamanian M."/>
            <person name="Zheng Y."/>
            <person name="Cai X."/>
            <person name="Soberon X."/>
            <person name="Olson P.D."/>
            <person name="Laclette J.P."/>
            <person name="Brehm K."/>
            <person name="Berriman M."/>
            <person name="Garciarrubio A."/>
            <person name="Bobes R.J."/>
            <person name="Fragoso G."/>
            <person name="Sanchez-Flores A."/>
            <person name="Estrada K."/>
            <person name="Cevallos M.A."/>
            <person name="Morett E."/>
            <person name="Gonzalez V."/>
            <person name="Portillo T."/>
            <person name="Ochoa-Leyva A."/>
            <person name="Jose M.V."/>
            <person name="Sciutto E."/>
            <person name="Landa A."/>
            <person name="Jimenez L."/>
            <person name="Valdes V."/>
            <person name="Carrero J.C."/>
            <person name="Larralde C."/>
            <person name="Morales-Montor J."/>
            <person name="Limon-Lason J."/>
            <person name="Soberon X."/>
            <person name="Laclette J.P."/>
        </authorList>
    </citation>
    <scope>NUCLEOTIDE SEQUENCE [LARGE SCALE GENOMIC DNA]</scope>
</reference>
<gene>
    <name evidence="1" type="ORF">EmuJ_000495400</name>
</gene>
<sequence>MSAIGCHCCWQLRHLPTHRLIDPSIHLPIHVSRCNSYPRANIHTFMRTQAKKGDNGCNSGRVRHNSLFFGMVRLPKALIWGVVVYTYFSEGAYI</sequence>
<dbReference type="AlphaFoldDB" id="A0A068Y676"/>
<evidence type="ECO:0000313" key="1">
    <source>
        <dbReference type="EMBL" id="CDS37686.1"/>
    </source>
</evidence>
<reference evidence="1" key="2">
    <citation type="submission" date="2015-11" db="EMBL/GenBank/DDBJ databases">
        <authorList>
            <person name="Zhang Y."/>
            <person name="Guo Z."/>
        </authorList>
    </citation>
    <scope>NUCLEOTIDE SEQUENCE</scope>
</reference>
<name>A0A068Y676_ECHMU</name>
<dbReference type="Proteomes" id="UP000017246">
    <property type="component" value="Unassembled WGS sequence"/>
</dbReference>
<keyword evidence="2" id="KW-1185">Reference proteome</keyword>
<dbReference type="EMBL" id="LN902843">
    <property type="protein sequence ID" value="CDS37686.1"/>
    <property type="molecule type" value="Genomic_DNA"/>
</dbReference>
<proteinExistence type="predicted"/>